<evidence type="ECO:0000313" key="4">
    <source>
        <dbReference type="Proteomes" id="UP001597058"/>
    </source>
</evidence>
<gene>
    <name evidence="3" type="ORF">ACFQ5X_23470</name>
</gene>
<name>A0ABW3XH62_9ACTN</name>
<proteinExistence type="predicted"/>
<feature type="region of interest" description="Disordered" evidence="1">
    <location>
        <begin position="156"/>
        <end position="176"/>
    </location>
</feature>
<protein>
    <recommendedName>
        <fullName evidence="5">Lipoprotein</fullName>
    </recommendedName>
</protein>
<evidence type="ECO:0000256" key="1">
    <source>
        <dbReference type="SAM" id="MobiDB-lite"/>
    </source>
</evidence>
<dbReference type="PROSITE" id="PS51257">
    <property type="entry name" value="PROKAR_LIPOPROTEIN"/>
    <property type="match status" value="1"/>
</dbReference>
<evidence type="ECO:0008006" key="5">
    <source>
        <dbReference type="Google" id="ProtNLM"/>
    </source>
</evidence>
<organism evidence="3 4">
    <name type="scientific">Streptomyces kaempferi</name>
    <dbReference type="NCBI Taxonomy" id="333725"/>
    <lineage>
        <taxon>Bacteria</taxon>
        <taxon>Bacillati</taxon>
        <taxon>Actinomycetota</taxon>
        <taxon>Actinomycetes</taxon>
        <taxon>Kitasatosporales</taxon>
        <taxon>Streptomycetaceae</taxon>
        <taxon>Streptomyces</taxon>
    </lineage>
</organism>
<keyword evidence="4" id="KW-1185">Reference proteome</keyword>
<feature type="region of interest" description="Disordered" evidence="1">
    <location>
        <begin position="184"/>
        <end position="203"/>
    </location>
</feature>
<feature type="chain" id="PRO_5046990934" description="Lipoprotein" evidence="2">
    <location>
        <begin position="25"/>
        <end position="203"/>
    </location>
</feature>
<dbReference type="EMBL" id="JBHTMM010000030">
    <property type="protein sequence ID" value="MFD1308802.1"/>
    <property type="molecule type" value="Genomic_DNA"/>
</dbReference>
<evidence type="ECO:0000256" key="2">
    <source>
        <dbReference type="SAM" id="SignalP"/>
    </source>
</evidence>
<evidence type="ECO:0000313" key="3">
    <source>
        <dbReference type="EMBL" id="MFD1308802.1"/>
    </source>
</evidence>
<dbReference type="RefSeq" id="WP_381233359.1">
    <property type="nucleotide sequence ID" value="NZ_JBHSKH010000010.1"/>
</dbReference>
<sequence length="203" mass="21818">MKYLKKMLTVAVIATFLLSGCSAAKESVNSESGGSEKPAVKITMQQAAVRADSMLDATFGAIKPGVHWTHGATTKGSCDLSRRRVVMTIISKERLGSFLGLVQRFWEKSGYQIKSVDKDEKFPAIYAQSPDGFGIDLTVGAESQVFFEVATPCVKSSSVADPTTPPNGPAYKYPIPRPNVRSDFWSATSPISSASPTASDSER</sequence>
<reference evidence="4" key="1">
    <citation type="journal article" date="2019" name="Int. J. Syst. Evol. Microbiol.">
        <title>The Global Catalogue of Microorganisms (GCM) 10K type strain sequencing project: providing services to taxonomists for standard genome sequencing and annotation.</title>
        <authorList>
            <consortium name="The Broad Institute Genomics Platform"/>
            <consortium name="The Broad Institute Genome Sequencing Center for Infectious Disease"/>
            <person name="Wu L."/>
            <person name="Ma J."/>
        </authorList>
    </citation>
    <scope>NUCLEOTIDE SEQUENCE [LARGE SCALE GENOMIC DNA]</scope>
    <source>
        <strain evidence="4">CGMCC 4.7020</strain>
    </source>
</reference>
<accession>A0ABW3XH62</accession>
<comment type="caution">
    <text evidence="3">The sequence shown here is derived from an EMBL/GenBank/DDBJ whole genome shotgun (WGS) entry which is preliminary data.</text>
</comment>
<dbReference type="Proteomes" id="UP001597058">
    <property type="component" value="Unassembled WGS sequence"/>
</dbReference>
<keyword evidence="2" id="KW-0732">Signal</keyword>
<feature type="signal peptide" evidence="2">
    <location>
        <begin position="1"/>
        <end position="24"/>
    </location>
</feature>
<feature type="compositionally biased region" description="Low complexity" evidence="1">
    <location>
        <begin position="186"/>
        <end position="203"/>
    </location>
</feature>